<keyword evidence="6 9" id="KW-1133">Transmembrane helix</keyword>
<feature type="transmembrane region" description="Helical" evidence="9">
    <location>
        <begin position="45"/>
        <end position="69"/>
    </location>
</feature>
<evidence type="ECO:0000256" key="6">
    <source>
        <dbReference type="ARBA" id="ARBA00022989"/>
    </source>
</evidence>
<dbReference type="NCBIfam" id="TIGR00964">
    <property type="entry name" value="secE_bact"/>
    <property type="match status" value="1"/>
</dbReference>
<dbReference type="GO" id="GO:0006605">
    <property type="term" value="P:protein targeting"/>
    <property type="evidence" value="ECO:0007669"/>
    <property type="project" value="UniProtKB-UniRule"/>
</dbReference>
<dbReference type="GO" id="GO:0043952">
    <property type="term" value="P:protein transport by the Sec complex"/>
    <property type="evidence" value="ECO:0007669"/>
    <property type="project" value="UniProtKB-UniRule"/>
</dbReference>
<sequence>MADSAKNEKKAKAAKAAKPDFFKGVKAEFKKISWPDKDSLMKQSVAVVCISVVLGAVIAVLDFLMQYGVDFLTSL</sequence>
<comment type="caution">
    <text evidence="10">The sequence shown here is derived from an EMBL/GenBank/DDBJ whole genome shotgun (WGS) entry which is preliminary data.</text>
</comment>
<dbReference type="AlphaFoldDB" id="A0A3A9AFC8"/>
<dbReference type="GO" id="GO:0065002">
    <property type="term" value="P:intracellular protein transmembrane transport"/>
    <property type="evidence" value="ECO:0007669"/>
    <property type="project" value="UniProtKB-UniRule"/>
</dbReference>
<dbReference type="Proteomes" id="UP000280696">
    <property type="component" value="Unassembled WGS sequence"/>
</dbReference>
<evidence type="ECO:0000256" key="9">
    <source>
        <dbReference type="HAMAP-Rule" id="MF_00422"/>
    </source>
</evidence>
<keyword evidence="11" id="KW-1185">Reference proteome</keyword>
<dbReference type="PANTHER" id="PTHR33910">
    <property type="entry name" value="PROTEIN TRANSLOCASE SUBUNIT SECE"/>
    <property type="match status" value="1"/>
</dbReference>
<accession>A0A3A9AFC8</accession>
<organism evidence="10 11">
    <name type="scientific">Parablautia intestinalis</name>
    <dbReference type="NCBI Taxonomy" id="2320100"/>
    <lineage>
        <taxon>Bacteria</taxon>
        <taxon>Bacillati</taxon>
        <taxon>Bacillota</taxon>
        <taxon>Clostridia</taxon>
        <taxon>Lachnospirales</taxon>
        <taxon>Lachnospiraceae</taxon>
        <taxon>Parablautia</taxon>
    </lineage>
</organism>
<evidence type="ECO:0000313" key="10">
    <source>
        <dbReference type="EMBL" id="RKI90360.1"/>
    </source>
</evidence>
<evidence type="ECO:0000256" key="8">
    <source>
        <dbReference type="ARBA" id="ARBA00023136"/>
    </source>
</evidence>
<dbReference type="HAMAP" id="MF_00422">
    <property type="entry name" value="SecE"/>
    <property type="match status" value="1"/>
</dbReference>
<evidence type="ECO:0000256" key="4">
    <source>
        <dbReference type="ARBA" id="ARBA00022692"/>
    </source>
</evidence>
<evidence type="ECO:0000256" key="7">
    <source>
        <dbReference type="ARBA" id="ARBA00023010"/>
    </source>
</evidence>
<dbReference type="GO" id="GO:0009306">
    <property type="term" value="P:protein secretion"/>
    <property type="evidence" value="ECO:0007669"/>
    <property type="project" value="UniProtKB-UniRule"/>
</dbReference>
<keyword evidence="7 9" id="KW-0811">Translocation</keyword>
<dbReference type="EMBL" id="RAYQ01000015">
    <property type="protein sequence ID" value="RKI90360.1"/>
    <property type="molecule type" value="Genomic_DNA"/>
</dbReference>
<comment type="subunit">
    <text evidence="9">Component of the Sec protein translocase complex. Heterotrimer consisting of SecY, SecE and SecG subunits. The heterotrimers can form oligomers, although 1 heterotrimer is thought to be able to translocate proteins. Interacts with the ribosome. Interacts with SecDF, and other proteins may be involved. Interacts with SecA.</text>
</comment>
<dbReference type="GO" id="GO:0005886">
    <property type="term" value="C:plasma membrane"/>
    <property type="evidence" value="ECO:0007669"/>
    <property type="project" value="UniProtKB-SubCell"/>
</dbReference>
<dbReference type="Pfam" id="PF00584">
    <property type="entry name" value="SecE"/>
    <property type="match status" value="1"/>
</dbReference>
<dbReference type="Gene3D" id="1.20.5.1030">
    <property type="entry name" value="Preprotein translocase secy subunit"/>
    <property type="match status" value="1"/>
</dbReference>
<keyword evidence="3 9" id="KW-1003">Cell membrane</keyword>
<evidence type="ECO:0000256" key="3">
    <source>
        <dbReference type="ARBA" id="ARBA00022475"/>
    </source>
</evidence>
<comment type="function">
    <text evidence="9">Essential subunit of the Sec protein translocation channel SecYEG. Clamps together the 2 halves of SecY. May contact the channel plug during translocation.</text>
</comment>
<dbReference type="PANTHER" id="PTHR33910:SF1">
    <property type="entry name" value="PROTEIN TRANSLOCASE SUBUNIT SECE"/>
    <property type="match status" value="1"/>
</dbReference>
<protein>
    <recommendedName>
        <fullName evidence="9">Protein translocase subunit SecE</fullName>
    </recommendedName>
</protein>
<dbReference type="GO" id="GO:0008320">
    <property type="term" value="F:protein transmembrane transporter activity"/>
    <property type="evidence" value="ECO:0007669"/>
    <property type="project" value="UniProtKB-UniRule"/>
</dbReference>
<proteinExistence type="inferred from homology"/>
<dbReference type="OrthoDB" id="9807958at2"/>
<keyword evidence="8 9" id="KW-0472">Membrane</keyword>
<comment type="similarity">
    <text evidence="9">Belongs to the SecE/SEC61-gamma family.</text>
</comment>
<evidence type="ECO:0000256" key="1">
    <source>
        <dbReference type="ARBA" id="ARBA00004370"/>
    </source>
</evidence>
<keyword evidence="4 9" id="KW-0812">Transmembrane</keyword>
<gene>
    <name evidence="9 10" type="primary">secE</name>
    <name evidence="10" type="ORF">D7V94_14620</name>
</gene>
<evidence type="ECO:0000256" key="5">
    <source>
        <dbReference type="ARBA" id="ARBA00022927"/>
    </source>
</evidence>
<keyword evidence="2 9" id="KW-0813">Transport</keyword>
<keyword evidence="5 9" id="KW-0653">Protein transport</keyword>
<evidence type="ECO:0000313" key="11">
    <source>
        <dbReference type="Proteomes" id="UP000280696"/>
    </source>
</evidence>
<dbReference type="InterPro" id="IPR001901">
    <property type="entry name" value="Translocase_SecE/Sec61-g"/>
</dbReference>
<name>A0A3A9AFC8_9FIRM</name>
<dbReference type="InterPro" id="IPR005807">
    <property type="entry name" value="SecE_bac"/>
</dbReference>
<evidence type="ECO:0000256" key="2">
    <source>
        <dbReference type="ARBA" id="ARBA00022448"/>
    </source>
</evidence>
<dbReference type="InterPro" id="IPR038379">
    <property type="entry name" value="SecE_sf"/>
</dbReference>
<reference evidence="10 11" key="1">
    <citation type="submission" date="2018-09" db="EMBL/GenBank/DDBJ databases">
        <title>Murine metabolic-syndrome-specific gut microbial biobank.</title>
        <authorList>
            <person name="Liu C."/>
        </authorList>
    </citation>
    <scope>NUCLEOTIDE SEQUENCE [LARGE SCALE GENOMIC DNA]</scope>
    <source>
        <strain evidence="10 11">0.1xD8-82</strain>
    </source>
</reference>
<comment type="subcellular location">
    <subcellularLocation>
        <location evidence="9">Cell membrane</location>
        <topology evidence="9">Single-pass membrane protein</topology>
    </subcellularLocation>
    <subcellularLocation>
        <location evidence="1">Membrane</location>
    </subcellularLocation>
</comment>